<dbReference type="PANTHER" id="PTHR34184:SF4">
    <property type="entry name" value="UPF0718 PROTEIN YCGR"/>
    <property type="match status" value="1"/>
</dbReference>
<comment type="similarity">
    <text evidence="2">Belongs to the UPF0718 family.</text>
</comment>
<feature type="transmembrane region" description="Helical" evidence="7">
    <location>
        <begin position="216"/>
        <end position="233"/>
    </location>
</feature>
<keyword evidence="6 7" id="KW-0472">Membrane</keyword>
<feature type="transmembrane region" description="Helical" evidence="7">
    <location>
        <begin position="53"/>
        <end position="77"/>
    </location>
</feature>
<evidence type="ECO:0000256" key="6">
    <source>
        <dbReference type="ARBA" id="ARBA00023136"/>
    </source>
</evidence>
<sequence>MDKVTWADLVNFKMIFFSVIIEALPFILVGVFVSSVLNLFLSEELIQKLLPQNRVLGIIIASILGILLPLCECGIVPVTRRLVQKGVPVSVAATFMLATPIINPVVLLATSVAFSLNPKMVWLRLGVAFLVSIVTGIVLSFVLKDNQLKENSDLHCDCCSGHMAKSDSIVGNLFYLLKGACSEFFEMGKFLIAGAFLSAIAQTTIPYSSLSTVGQAPFLSIIVMMVFAFFVSVCSSADAFIAASFGSSFTTGALIAFMVFGPMIDLKNTLMLYHSFRLRFVLTLIIVAVFLCVSLSYLSNLLVGGV</sequence>
<dbReference type="InterPro" id="IPR052923">
    <property type="entry name" value="UPF0718"/>
</dbReference>
<dbReference type="RefSeq" id="WP_091750032.1">
    <property type="nucleotide sequence ID" value="NZ_FODY01000024.1"/>
</dbReference>
<evidence type="ECO:0000313" key="9">
    <source>
        <dbReference type="Proteomes" id="UP000198847"/>
    </source>
</evidence>
<dbReference type="AlphaFoldDB" id="A0A1H8XI38"/>
<organism evidence="8 9">
    <name type="scientific">Propionispora vibrioides</name>
    <dbReference type="NCBI Taxonomy" id="112903"/>
    <lineage>
        <taxon>Bacteria</taxon>
        <taxon>Bacillati</taxon>
        <taxon>Bacillota</taxon>
        <taxon>Negativicutes</taxon>
        <taxon>Selenomonadales</taxon>
        <taxon>Sporomusaceae</taxon>
        <taxon>Propionispora</taxon>
    </lineage>
</organism>
<feature type="transmembrane region" description="Helical" evidence="7">
    <location>
        <begin position="15"/>
        <end position="41"/>
    </location>
</feature>
<keyword evidence="4 7" id="KW-0812">Transmembrane</keyword>
<feature type="transmembrane region" description="Helical" evidence="7">
    <location>
        <begin position="121"/>
        <end position="143"/>
    </location>
</feature>
<proteinExistence type="inferred from homology"/>
<feature type="transmembrane region" description="Helical" evidence="7">
    <location>
        <begin position="89"/>
        <end position="109"/>
    </location>
</feature>
<evidence type="ECO:0008006" key="10">
    <source>
        <dbReference type="Google" id="ProtNLM"/>
    </source>
</evidence>
<evidence type="ECO:0000256" key="7">
    <source>
        <dbReference type="SAM" id="Phobius"/>
    </source>
</evidence>
<dbReference type="Proteomes" id="UP000198847">
    <property type="component" value="Unassembled WGS sequence"/>
</dbReference>
<gene>
    <name evidence="8" type="ORF">SAMN04490178_12429</name>
</gene>
<dbReference type="InterPro" id="IPR005524">
    <property type="entry name" value="DUF318"/>
</dbReference>
<evidence type="ECO:0000256" key="1">
    <source>
        <dbReference type="ARBA" id="ARBA00004651"/>
    </source>
</evidence>
<comment type="subcellular location">
    <subcellularLocation>
        <location evidence="1">Cell membrane</location>
        <topology evidence="1">Multi-pass membrane protein</topology>
    </subcellularLocation>
</comment>
<accession>A0A1H8XI38</accession>
<dbReference type="STRING" id="112903.SAMN04490178_12429"/>
<reference evidence="8 9" key="1">
    <citation type="submission" date="2016-10" db="EMBL/GenBank/DDBJ databases">
        <authorList>
            <person name="de Groot N.N."/>
        </authorList>
    </citation>
    <scope>NUCLEOTIDE SEQUENCE [LARGE SCALE GENOMIC DNA]</scope>
    <source>
        <strain evidence="8 9">DSM 13305</strain>
    </source>
</reference>
<feature type="transmembrane region" description="Helical" evidence="7">
    <location>
        <begin position="239"/>
        <end position="260"/>
    </location>
</feature>
<keyword evidence="5 7" id="KW-1133">Transmembrane helix</keyword>
<dbReference type="OrthoDB" id="9777774at2"/>
<dbReference type="EMBL" id="FODY01000024">
    <property type="protein sequence ID" value="SEP39529.1"/>
    <property type="molecule type" value="Genomic_DNA"/>
</dbReference>
<evidence type="ECO:0000313" key="8">
    <source>
        <dbReference type="EMBL" id="SEP39529.1"/>
    </source>
</evidence>
<evidence type="ECO:0000256" key="2">
    <source>
        <dbReference type="ARBA" id="ARBA00006386"/>
    </source>
</evidence>
<protein>
    <recommendedName>
        <fullName evidence="10">Permease</fullName>
    </recommendedName>
</protein>
<feature type="transmembrane region" description="Helical" evidence="7">
    <location>
        <begin position="280"/>
        <end position="298"/>
    </location>
</feature>
<keyword evidence="9" id="KW-1185">Reference proteome</keyword>
<evidence type="ECO:0000256" key="5">
    <source>
        <dbReference type="ARBA" id="ARBA00022989"/>
    </source>
</evidence>
<dbReference type="Pfam" id="PF03773">
    <property type="entry name" value="ArsP_1"/>
    <property type="match status" value="1"/>
</dbReference>
<evidence type="ECO:0000256" key="3">
    <source>
        <dbReference type="ARBA" id="ARBA00022475"/>
    </source>
</evidence>
<dbReference type="PANTHER" id="PTHR34184">
    <property type="entry name" value="UPF0718 PROTEIN YCGR"/>
    <property type="match status" value="1"/>
</dbReference>
<dbReference type="GO" id="GO:0005886">
    <property type="term" value="C:plasma membrane"/>
    <property type="evidence" value="ECO:0007669"/>
    <property type="project" value="UniProtKB-SubCell"/>
</dbReference>
<name>A0A1H8XI38_9FIRM</name>
<evidence type="ECO:0000256" key="4">
    <source>
        <dbReference type="ARBA" id="ARBA00022692"/>
    </source>
</evidence>
<keyword evidence="3" id="KW-1003">Cell membrane</keyword>